<keyword evidence="3" id="KW-1185">Reference proteome</keyword>
<evidence type="ECO:0000313" key="3">
    <source>
        <dbReference type="Proteomes" id="UP001356427"/>
    </source>
</evidence>
<sequence>MELGVDRAFPVSPMMSKGCSGRRKTQIPEFIQSGTGTTTTQHSKDKDEERRTWDTGGSRKNFTMAPTSRYMSDRRQYSMRKPLVTTTEQQTSILKNSYLQEHPKNERLWEGSSNEADHHRAFDFQTRRAEQESPDNLNPSQADISPCSASKEDLNTSLGVSDLRIWLSHEEPTFNSLHLGSRPGRRSLSSPPLEVHSFSTPQRPKWTSTLLSSLSPSYIPPLRPSRQRWTELRVVAGEVYQSREGGGETYLNVGPSVGYSKGRSNPVLHTMSPHQANYWPCAITSSLPPSPDRHSSSWDPDKEYQALLDYTYPLRPGRVVGGWDTSELGGGSLIQTDPGLQDSGIKLDRLCSSTSLSALDFSLSVTAGVGTSRAGESGMLGIGQRSSELRGFSHSKSSDGRLSSSHFSFADPIGLSVESLDCSGGGSGLNHSHRSGEGHYRQHGSSSSSSTTFIRTTSILPRPGYLGVWDWDEEFWPLPEQLEELQGLSRQVREVTAQLSQPVTDYWDSLERGNTSVQSSMTLAEKQEAEEERKEQEQNEEEEREDEKEKEEVSISEALQYINKAVHSGESSQAARGSGPRMKAGVVGRGVRRAILREKVGMVDQLSGLTLPEFQTWSQGEQENRGSLMQHIQTFCFNLEELIQWLYTVVERMEVLAPPTVDIKSVKSSLADYKRFQREVNAHQPLTTSVLQTGELLLGCLTSISPGDPSITDKLLFAYSYFICIYCISVLKETLCLIERQSRVLETHSEHLFSSFLSAMDSLTQPGEPSGGEETQAGDSDRVEVQGTAQ</sequence>
<evidence type="ECO:0000256" key="1">
    <source>
        <dbReference type="SAM" id="MobiDB-lite"/>
    </source>
</evidence>
<feature type="compositionally biased region" description="Basic and acidic residues" evidence="1">
    <location>
        <begin position="42"/>
        <end position="53"/>
    </location>
</feature>
<gene>
    <name evidence="2" type="ORF">J4Q44_G00007530</name>
</gene>
<accession>A0AAN8R6Y7</accession>
<comment type="caution">
    <text evidence="2">The sequence shown here is derived from an EMBL/GenBank/DDBJ whole genome shotgun (WGS) entry which is preliminary data.</text>
</comment>
<feature type="compositionally biased region" description="Low complexity" evidence="1">
    <location>
        <begin position="179"/>
        <end position="193"/>
    </location>
</feature>
<feature type="region of interest" description="Disordered" evidence="1">
    <location>
        <begin position="1"/>
        <end position="99"/>
    </location>
</feature>
<feature type="region of interest" description="Disordered" evidence="1">
    <location>
        <begin position="176"/>
        <end position="201"/>
    </location>
</feature>
<reference evidence="2 3" key="1">
    <citation type="submission" date="2021-04" db="EMBL/GenBank/DDBJ databases">
        <authorList>
            <person name="De Guttry C."/>
            <person name="Zahm M."/>
            <person name="Klopp C."/>
            <person name="Cabau C."/>
            <person name="Louis A."/>
            <person name="Berthelot C."/>
            <person name="Parey E."/>
            <person name="Roest Crollius H."/>
            <person name="Montfort J."/>
            <person name="Robinson-Rechavi M."/>
            <person name="Bucao C."/>
            <person name="Bouchez O."/>
            <person name="Gislard M."/>
            <person name="Lluch J."/>
            <person name="Milhes M."/>
            <person name="Lampietro C."/>
            <person name="Lopez Roques C."/>
            <person name="Donnadieu C."/>
            <person name="Braasch I."/>
            <person name="Desvignes T."/>
            <person name="Postlethwait J."/>
            <person name="Bobe J."/>
            <person name="Wedekind C."/>
            <person name="Guiguen Y."/>
        </authorList>
    </citation>
    <scope>NUCLEOTIDE SEQUENCE [LARGE SCALE GENOMIC DNA]</scope>
    <source>
        <strain evidence="2">Cs_M1</strain>
        <tissue evidence="2">Blood</tissue>
    </source>
</reference>
<feature type="region of interest" description="Disordered" evidence="1">
    <location>
        <begin position="763"/>
        <end position="790"/>
    </location>
</feature>
<feature type="compositionally biased region" description="Polar residues" evidence="1">
    <location>
        <begin position="84"/>
        <end position="99"/>
    </location>
</feature>
<dbReference type="Gene3D" id="1.20.58.60">
    <property type="match status" value="1"/>
</dbReference>
<feature type="region of interest" description="Disordered" evidence="1">
    <location>
        <begin position="516"/>
        <end position="553"/>
    </location>
</feature>
<dbReference type="AlphaFoldDB" id="A0AAN8R6Y7"/>
<feature type="compositionally biased region" description="Polar residues" evidence="1">
    <location>
        <begin position="58"/>
        <end position="70"/>
    </location>
</feature>
<proteinExistence type="predicted"/>
<feature type="region of interest" description="Disordered" evidence="1">
    <location>
        <begin position="127"/>
        <end position="153"/>
    </location>
</feature>
<feature type="compositionally biased region" description="Basic and acidic residues" evidence="1">
    <location>
        <begin position="525"/>
        <end position="537"/>
    </location>
</feature>
<dbReference type="Proteomes" id="UP001356427">
    <property type="component" value="Unassembled WGS sequence"/>
</dbReference>
<protein>
    <submittedName>
        <fullName evidence="2">Uncharacterized protein</fullName>
    </submittedName>
</protein>
<feature type="compositionally biased region" description="Acidic residues" evidence="1">
    <location>
        <begin position="538"/>
        <end position="549"/>
    </location>
</feature>
<feature type="compositionally biased region" description="Polar residues" evidence="1">
    <location>
        <begin position="134"/>
        <end position="143"/>
    </location>
</feature>
<dbReference type="SUPFAM" id="SSF46966">
    <property type="entry name" value="Spectrin repeat"/>
    <property type="match status" value="1"/>
</dbReference>
<evidence type="ECO:0000313" key="2">
    <source>
        <dbReference type="EMBL" id="KAK6328775.1"/>
    </source>
</evidence>
<name>A0AAN8R6Y7_9TELE</name>
<dbReference type="EMBL" id="JAGTTL010000001">
    <property type="protein sequence ID" value="KAK6328775.1"/>
    <property type="molecule type" value="Genomic_DNA"/>
</dbReference>
<organism evidence="2 3">
    <name type="scientific">Coregonus suidteri</name>
    <dbReference type="NCBI Taxonomy" id="861788"/>
    <lineage>
        <taxon>Eukaryota</taxon>
        <taxon>Metazoa</taxon>
        <taxon>Chordata</taxon>
        <taxon>Craniata</taxon>
        <taxon>Vertebrata</taxon>
        <taxon>Euteleostomi</taxon>
        <taxon>Actinopterygii</taxon>
        <taxon>Neopterygii</taxon>
        <taxon>Teleostei</taxon>
        <taxon>Protacanthopterygii</taxon>
        <taxon>Salmoniformes</taxon>
        <taxon>Salmonidae</taxon>
        <taxon>Coregoninae</taxon>
        <taxon>Coregonus</taxon>
    </lineage>
</organism>
<feature type="region of interest" description="Disordered" evidence="1">
    <location>
        <begin position="424"/>
        <end position="452"/>
    </location>
</feature>